<evidence type="ECO:0000313" key="8">
    <source>
        <dbReference type="EMBL" id="MBY5958821.1"/>
    </source>
</evidence>
<evidence type="ECO:0000256" key="1">
    <source>
        <dbReference type="ARBA" id="ARBA00001165"/>
    </source>
</evidence>
<evidence type="ECO:0000256" key="2">
    <source>
        <dbReference type="ARBA" id="ARBA00004892"/>
    </source>
</evidence>
<evidence type="ECO:0000256" key="6">
    <source>
        <dbReference type="ARBA" id="ARBA00023235"/>
    </source>
</evidence>
<evidence type="ECO:0000256" key="3">
    <source>
        <dbReference type="ARBA" id="ARBA00008397"/>
    </source>
</evidence>
<comment type="similarity">
    <text evidence="3 7">Belongs to the metallo-dependent hydrolases superfamily. Uronate isomerase family.</text>
</comment>
<evidence type="ECO:0000256" key="5">
    <source>
        <dbReference type="ARBA" id="ARBA00020555"/>
    </source>
</evidence>
<keyword evidence="9" id="KW-1185">Reference proteome</keyword>
<keyword evidence="6 7" id="KW-0413">Isomerase</keyword>
<dbReference type="PANTHER" id="PTHR30068">
    <property type="entry name" value="URONATE ISOMERASE"/>
    <property type="match status" value="1"/>
</dbReference>
<accession>A0A953HV89</accession>
<dbReference type="EMBL" id="JAHVHU010000010">
    <property type="protein sequence ID" value="MBY5958821.1"/>
    <property type="molecule type" value="Genomic_DNA"/>
</dbReference>
<comment type="catalytic activity">
    <reaction evidence="7">
        <text>aldehydo-D-galacturonate = keto-D-tagaturonate</text>
        <dbReference type="Rhea" id="RHEA:27702"/>
        <dbReference type="ChEBI" id="CHEBI:12952"/>
        <dbReference type="ChEBI" id="CHEBI:17886"/>
    </reaction>
</comment>
<dbReference type="GO" id="GO:0042840">
    <property type="term" value="P:D-glucuronate catabolic process"/>
    <property type="evidence" value="ECO:0007669"/>
    <property type="project" value="TreeGrafter"/>
</dbReference>
<reference evidence="8" key="1">
    <citation type="submission" date="2021-06" db="EMBL/GenBank/DDBJ databases">
        <title>44 bacteria genomes isolated from Dapeng, Shenzhen.</title>
        <authorList>
            <person name="Zheng W."/>
            <person name="Yu S."/>
            <person name="Huang Y."/>
        </authorList>
    </citation>
    <scope>NUCLEOTIDE SEQUENCE</scope>
    <source>
        <strain evidence="8">DP5N28-2</strain>
    </source>
</reference>
<proteinExistence type="inferred from homology"/>
<comment type="pathway">
    <text evidence="2 7">Carbohydrate metabolism; pentose and glucuronate interconversion.</text>
</comment>
<comment type="caution">
    <text evidence="8">The sequence shown here is derived from an EMBL/GenBank/DDBJ whole genome shotgun (WGS) entry which is preliminary data.</text>
</comment>
<organism evidence="8 9">
    <name type="scientific">Membranihabitans marinus</name>
    <dbReference type="NCBI Taxonomy" id="1227546"/>
    <lineage>
        <taxon>Bacteria</taxon>
        <taxon>Pseudomonadati</taxon>
        <taxon>Bacteroidota</taxon>
        <taxon>Saprospiria</taxon>
        <taxon>Saprospirales</taxon>
        <taxon>Saprospiraceae</taxon>
        <taxon>Membranihabitans</taxon>
    </lineage>
</organism>
<dbReference type="RefSeq" id="WP_222580358.1">
    <property type="nucleotide sequence ID" value="NZ_JAHVHU010000010.1"/>
</dbReference>
<sequence length="467" mass="54437">MSKFLDKNFILENKYAEQLYFDHAKDMPIIDYHNHLPPKDIYQERVYKDITEAWLEGDHYKWRAMRALGVEEEKITGKAGSREKFRAWAESVPYTMRNPLYHWTHMELQTYFGIEELLHGGNADKIYDQASEMLNDSDNSTVRLLEKRNVEVVCSTDDPADSLEYHIEYRDHPKGNFQMFPTFRPDKILRIESDDYLEYLEKLGATENVSIHSIEDLKQVIEKRVDFFAALGCRASDYGLDRIYSVPYTEGGVKDLFEKKLANQYVDAQEVAEFKSYMLEFLCRAYDKKGWVQQFHLGSLRNNSDRMYRELGPDTGFDSMGDENHAKSISRLFNTLDSSDSLAKTILYNNNPKDNATFATMAGNYNDGKTRGKMQFGSGWWFLDQKRGMEDQINTLSEMGLLSLFVGMLTDSRSFLSFPRHDYFRRILCNIIGNDLEKGLLPVSEMDFLGKMVEDICYYNIKNYLDV</sequence>
<dbReference type="InterPro" id="IPR032466">
    <property type="entry name" value="Metal_Hydrolase"/>
</dbReference>
<evidence type="ECO:0000256" key="4">
    <source>
        <dbReference type="ARBA" id="ARBA00012546"/>
    </source>
</evidence>
<dbReference type="GO" id="GO:0008880">
    <property type="term" value="F:glucuronate isomerase activity"/>
    <property type="evidence" value="ECO:0007669"/>
    <property type="project" value="UniProtKB-UniRule"/>
</dbReference>
<dbReference type="GO" id="GO:0019698">
    <property type="term" value="P:D-galacturonate catabolic process"/>
    <property type="evidence" value="ECO:0007669"/>
    <property type="project" value="TreeGrafter"/>
</dbReference>
<dbReference type="EC" id="5.3.1.12" evidence="4 7"/>
<dbReference type="HAMAP" id="MF_00675">
    <property type="entry name" value="UxaC"/>
    <property type="match status" value="1"/>
</dbReference>
<name>A0A953HV89_9BACT</name>
<dbReference type="PANTHER" id="PTHR30068:SF4">
    <property type="entry name" value="URONATE ISOMERASE"/>
    <property type="match status" value="1"/>
</dbReference>
<evidence type="ECO:0000256" key="7">
    <source>
        <dbReference type="HAMAP-Rule" id="MF_00675"/>
    </source>
</evidence>
<dbReference type="AlphaFoldDB" id="A0A953HV89"/>
<comment type="catalytic activity">
    <reaction evidence="1 7">
        <text>D-glucuronate = D-fructuronate</text>
        <dbReference type="Rhea" id="RHEA:13049"/>
        <dbReference type="ChEBI" id="CHEBI:58720"/>
        <dbReference type="ChEBI" id="CHEBI:59863"/>
        <dbReference type="EC" id="5.3.1.12"/>
    </reaction>
</comment>
<evidence type="ECO:0000313" key="9">
    <source>
        <dbReference type="Proteomes" id="UP000753961"/>
    </source>
</evidence>
<dbReference type="SUPFAM" id="SSF51556">
    <property type="entry name" value="Metallo-dependent hydrolases"/>
    <property type="match status" value="1"/>
</dbReference>
<dbReference type="Pfam" id="PF02614">
    <property type="entry name" value="UxaC"/>
    <property type="match status" value="1"/>
</dbReference>
<dbReference type="Gene3D" id="3.20.20.140">
    <property type="entry name" value="Metal-dependent hydrolases"/>
    <property type="match status" value="1"/>
</dbReference>
<dbReference type="Gene3D" id="1.10.2020.10">
    <property type="entry name" value="uronate isomerase, domain 2, chain A"/>
    <property type="match status" value="1"/>
</dbReference>
<dbReference type="InterPro" id="IPR003766">
    <property type="entry name" value="Uronate_isomerase"/>
</dbReference>
<protein>
    <recommendedName>
        <fullName evidence="5 7">Uronate isomerase</fullName>
        <ecNumber evidence="4 7">5.3.1.12</ecNumber>
    </recommendedName>
    <alternativeName>
        <fullName evidence="7">Glucuronate isomerase</fullName>
    </alternativeName>
    <alternativeName>
        <fullName evidence="7">Uronic isomerase</fullName>
    </alternativeName>
</protein>
<dbReference type="NCBIfam" id="NF002794">
    <property type="entry name" value="PRK02925.1"/>
    <property type="match status" value="1"/>
</dbReference>
<gene>
    <name evidence="7 8" type="primary">uxaC</name>
    <name evidence="8" type="ORF">KUV50_11785</name>
</gene>
<dbReference type="Proteomes" id="UP000753961">
    <property type="component" value="Unassembled WGS sequence"/>
</dbReference>